<feature type="region of interest" description="Disordered" evidence="1">
    <location>
        <begin position="263"/>
        <end position="284"/>
    </location>
</feature>
<dbReference type="EMBL" id="CALTRL010001556">
    <property type="protein sequence ID" value="CAH7672994.1"/>
    <property type="molecule type" value="Genomic_DNA"/>
</dbReference>
<organism evidence="3 4">
    <name type="scientific">Phakopsora pachyrhizi</name>
    <name type="common">Asian soybean rust disease fungus</name>
    <dbReference type="NCBI Taxonomy" id="170000"/>
    <lineage>
        <taxon>Eukaryota</taxon>
        <taxon>Fungi</taxon>
        <taxon>Dikarya</taxon>
        <taxon>Basidiomycota</taxon>
        <taxon>Pucciniomycotina</taxon>
        <taxon>Pucciniomycetes</taxon>
        <taxon>Pucciniales</taxon>
        <taxon>Phakopsoraceae</taxon>
        <taxon>Phakopsora</taxon>
    </lineage>
</organism>
<sequence length="377" mass="42589">MFEKKLLQSPLVIFSSSTISSPFDHTSLSIDGQLGSDSFIALMDDETDQIRSIRTRVKGTTIRPKNYPAPQDGNDHDLTVRRGELLVKEEEKEEEEEEMIRLIFYASSSRLKGVVIDERPERLLGSNHSSQAISSTVLHLQSPNCLKTFMRIPAYDQSQLALGSVGDVGRADERYLNIDLRYLHLQIKPLDHHFMFEVGVSDRYQSQIILRFSTFQSKAKRYKDGLVHIPIKFPINRAHTQTSWTELLLDLSDLVAQVPRSSTQVVNSSSSNTARVNDDLNHLGGKRSRARRRNFCEYSSTRFIKVHSNIRLRKIFFTSDGVSPSISSCNSNNNHLDGSLGDDDEEEDGSGQTKRAGRSAGIRPELLLYKSCIKKSL</sequence>
<keyword evidence="4" id="KW-1185">Reference proteome</keyword>
<evidence type="ECO:0000256" key="1">
    <source>
        <dbReference type="SAM" id="MobiDB-lite"/>
    </source>
</evidence>
<comment type="caution">
    <text evidence="3">The sequence shown here is derived from an EMBL/GenBank/DDBJ whole genome shotgun (WGS) entry which is preliminary data.</text>
</comment>
<dbReference type="AlphaFoldDB" id="A0AAV0AVX2"/>
<feature type="compositionally biased region" description="Acidic residues" evidence="1">
    <location>
        <begin position="340"/>
        <end position="349"/>
    </location>
</feature>
<feature type="compositionally biased region" description="Low complexity" evidence="1">
    <location>
        <begin position="323"/>
        <end position="339"/>
    </location>
</feature>
<protein>
    <submittedName>
        <fullName evidence="3">Expressed protein</fullName>
    </submittedName>
</protein>
<dbReference type="Proteomes" id="UP001153365">
    <property type="component" value="Unassembled WGS sequence"/>
</dbReference>
<feature type="region of interest" description="Disordered" evidence="1">
    <location>
        <begin position="323"/>
        <end position="359"/>
    </location>
</feature>
<feature type="domain" description="CFA20" evidence="2">
    <location>
        <begin position="129"/>
        <end position="258"/>
    </location>
</feature>
<evidence type="ECO:0000313" key="4">
    <source>
        <dbReference type="Proteomes" id="UP001153365"/>
    </source>
</evidence>
<dbReference type="InterPro" id="IPR040441">
    <property type="entry name" value="CFA20/CFAP20DC"/>
</dbReference>
<dbReference type="PANTHER" id="PTHR12458">
    <property type="entry name" value="ORF PROTEIN"/>
    <property type="match status" value="1"/>
</dbReference>
<dbReference type="InterPro" id="IPR007714">
    <property type="entry name" value="CFA20_dom"/>
</dbReference>
<dbReference type="Pfam" id="PF05018">
    <property type="entry name" value="CFA20_dom"/>
    <property type="match status" value="1"/>
</dbReference>
<accession>A0AAV0AVX2</accession>
<name>A0AAV0AVX2_PHAPC</name>
<feature type="compositionally biased region" description="Low complexity" evidence="1">
    <location>
        <begin position="263"/>
        <end position="273"/>
    </location>
</feature>
<proteinExistence type="predicted"/>
<evidence type="ECO:0000313" key="3">
    <source>
        <dbReference type="EMBL" id="CAH7672994.1"/>
    </source>
</evidence>
<reference evidence="3" key="1">
    <citation type="submission" date="2022-06" db="EMBL/GenBank/DDBJ databases">
        <authorList>
            <consortium name="SYNGENTA / RWTH Aachen University"/>
        </authorList>
    </citation>
    <scope>NUCLEOTIDE SEQUENCE</scope>
</reference>
<evidence type="ECO:0000259" key="2">
    <source>
        <dbReference type="Pfam" id="PF05018"/>
    </source>
</evidence>
<gene>
    <name evidence="3" type="ORF">PPACK8108_LOCUS7855</name>
</gene>